<proteinExistence type="inferred from homology"/>
<evidence type="ECO:0000259" key="2">
    <source>
        <dbReference type="Pfam" id="PF00582"/>
    </source>
</evidence>
<evidence type="ECO:0000313" key="3">
    <source>
        <dbReference type="EMBL" id="THU38259.1"/>
    </source>
</evidence>
<dbReference type="AlphaFoldDB" id="A0A4S8HUE5"/>
<evidence type="ECO:0000313" key="4">
    <source>
        <dbReference type="Proteomes" id="UP000306918"/>
    </source>
</evidence>
<dbReference type="InterPro" id="IPR014729">
    <property type="entry name" value="Rossmann-like_a/b/a_fold"/>
</dbReference>
<gene>
    <name evidence="3" type="ORF">FAM09_16415</name>
</gene>
<sequence>MKTILVATDFSDAGHNASLYAADLARAFNARVVLFNAIEQAPVPVSEVPVLTLQEMGIRAEQQLKDEKQLLTTGNWLPIETVSRPGTAAQSILQAVKEANADIIIAGMKNTGTAIRRFFGSTVTALVNKLPVPLLIVPEGIPFIKISTIALANESDVDPDSDPRLLDALREIGERFHSKLYLVRVAENQLREAYGVLNRPLKINKMVRTLDPVYECIEGKNIPEALNNFIEAYNINLLALLPHQHTLLERWFYSSVTRSMIFKSQIPLLIIPEQHKSSVIDCEPW</sequence>
<dbReference type="Pfam" id="PF00582">
    <property type="entry name" value="Usp"/>
    <property type="match status" value="1"/>
</dbReference>
<dbReference type="SUPFAM" id="SSF52402">
    <property type="entry name" value="Adenine nucleotide alpha hydrolases-like"/>
    <property type="match status" value="2"/>
</dbReference>
<dbReference type="PANTHER" id="PTHR46268">
    <property type="entry name" value="STRESS RESPONSE PROTEIN NHAX"/>
    <property type="match status" value="1"/>
</dbReference>
<dbReference type="InterPro" id="IPR006015">
    <property type="entry name" value="Universal_stress_UspA"/>
</dbReference>
<dbReference type="PANTHER" id="PTHR46268:SF6">
    <property type="entry name" value="UNIVERSAL STRESS PROTEIN UP12"/>
    <property type="match status" value="1"/>
</dbReference>
<evidence type="ECO:0000256" key="1">
    <source>
        <dbReference type="ARBA" id="ARBA00008791"/>
    </source>
</evidence>
<feature type="domain" description="UspA" evidence="2">
    <location>
        <begin position="1"/>
        <end position="138"/>
    </location>
</feature>
<keyword evidence="4" id="KW-1185">Reference proteome</keyword>
<dbReference type="PRINTS" id="PR01438">
    <property type="entry name" value="UNVRSLSTRESS"/>
</dbReference>
<dbReference type="InterPro" id="IPR006016">
    <property type="entry name" value="UspA"/>
</dbReference>
<name>A0A4S8HUE5_9BACT</name>
<dbReference type="OrthoDB" id="1522603at2"/>
<accession>A0A4S8HUE5</accession>
<protein>
    <submittedName>
        <fullName evidence="3">Universal stress protein</fullName>
    </submittedName>
</protein>
<comment type="caution">
    <text evidence="3">The sequence shown here is derived from an EMBL/GenBank/DDBJ whole genome shotgun (WGS) entry which is preliminary data.</text>
</comment>
<dbReference type="Proteomes" id="UP000306918">
    <property type="component" value="Unassembled WGS sequence"/>
</dbReference>
<dbReference type="CDD" id="cd00293">
    <property type="entry name" value="USP-like"/>
    <property type="match status" value="1"/>
</dbReference>
<dbReference type="RefSeq" id="WP_136578215.1">
    <property type="nucleotide sequence ID" value="NZ_STFF01000004.1"/>
</dbReference>
<reference evidence="3 4" key="1">
    <citation type="submission" date="2019-04" db="EMBL/GenBank/DDBJ databases">
        <title>Niastella caeni sp. nov., isolated from activated sludge.</title>
        <authorList>
            <person name="Sheng M."/>
        </authorList>
    </citation>
    <scope>NUCLEOTIDE SEQUENCE [LARGE SCALE GENOMIC DNA]</scope>
    <source>
        <strain evidence="3 4">HX-2-15</strain>
    </source>
</reference>
<comment type="similarity">
    <text evidence="1">Belongs to the universal stress protein A family.</text>
</comment>
<dbReference type="Gene3D" id="3.40.50.620">
    <property type="entry name" value="HUPs"/>
    <property type="match status" value="2"/>
</dbReference>
<dbReference type="EMBL" id="STFF01000004">
    <property type="protein sequence ID" value="THU38259.1"/>
    <property type="molecule type" value="Genomic_DNA"/>
</dbReference>
<organism evidence="3 4">
    <name type="scientific">Niastella caeni</name>
    <dbReference type="NCBI Taxonomy" id="2569763"/>
    <lineage>
        <taxon>Bacteria</taxon>
        <taxon>Pseudomonadati</taxon>
        <taxon>Bacteroidota</taxon>
        <taxon>Chitinophagia</taxon>
        <taxon>Chitinophagales</taxon>
        <taxon>Chitinophagaceae</taxon>
        <taxon>Niastella</taxon>
    </lineage>
</organism>